<dbReference type="PANTHER" id="PTHR12482:SF62">
    <property type="entry name" value="LIPASE ROG1-RELATED"/>
    <property type="match status" value="1"/>
</dbReference>
<dbReference type="Pfam" id="PF05057">
    <property type="entry name" value="DUF676"/>
    <property type="match status" value="1"/>
</dbReference>
<evidence type="ECO:0000256" key="1">
    <source>
        <dbReference type="SAM" id="MobiDB-lite"/>
    </source>
</evidence>
<feature type="region of interest" description="Disordered" evidence="1">
    <location>
        <begin position="331"/>
        <end position="354"/>
    </location>
</feature>
<proteinExistence type="predicted"/>
<comment type="caution">
    <text evidence="4">The sequence shown here is derived from an EMBL/GenBank/DDBJ whole genome shotgun (WGS) entry which is preliminary data.</text>
</comment>
<accession>A0AAD3HLV2</accession>
<keyword evidence="2" id="KW-0812">Transmembrane</keyword>
<dbReference type="InterPro" id="IPR007751">
    <property type="entry name" value="DUF676_lipase-like"/>
</dbReference>
<gene>
    <name evidence="4" type="ORF">Agub_g6890</name>
</gene>
<evidence type="ECO:0000259" key="3">
    <source>
        <dbReference type="Pfam" id="PF05057"/>
    </source>
</evidence>
<dbReference type="InterPro" id="IPR044294">
    <property type="entry name" value="Lipase-like"/>
</dbReference>
<dbReference type="EMBL" id="BMAR01000010">
    <property type="protein sequence ID" value="GFR45502.1"/>
    <property type="molecule type" value="Genomic_DNA"/>
</dbReference>
<keyword evidence="5" id="KW-1185">Reference proteome</keyword>
<dbReference type="InterPro" id="IPR029058">
    <property type="entry name" value="AB_hydrolase_fold"/>
</dbReference>
<organism evidence="4 5">
    <name type="scientific">Astrephomene gubernaculifera</name>
    <dbReference type="NCBI Taxonomy" id="47775"/>
    <lineage>
        <taxon>Eukaryota</taxon>
        <taxon>Viridiplantae</taxon>
        <taxon>Chlorophyta</taxon>
        <taxon>core chlorophytes</taxon>
        <taxon>Chlorophyceae</taxon>
        <taxon>CS clade</taxon>
        <taxon>Chlamydomonadales</taxon>
        <taxon>Astrephomenaceae</taxon>
        <taxon>Astrephomene</taxon>
    </lineage>
</organism>
<dbReference type="SUPFAM" id="SSF53474">
    <property type="entry name" value="alpha/beta-Hydrolases"/>
    <property type="match status" value="1"/>
</dbReference>
<dbReference type="Proteomes" id="UP001054857">
    <property type="component" value="Unassembled WGS sequence"/>
</dbReference>
<reference evidence="4 5" key="1">
    <citation type="journal article" date="2021" name="Sci. Rep.">
        <title>Genome sequencing of the multicellular alga Astrephomene provides insights into convergent evolution of germ-soma differentiation.</title>
        <authorList>
            <person name="Yamashita S."/>
            <person name="Yamamoto K."/>
            <person name="Matsuzaki R."/>
            <person name="Suzuki S."/>
            <person name="Yamaguchi H."/>
            <person name="Hirooka S."/>
            <person name="Minakuchi Y."/>
            <person name="Miyagishima S."/>
            <person name="Kawachi M."/>
            <person name="Toyoda A."/>
            <person name="Nozaki H."/>
        </authorList>
    </citation>
    <scope>NUCLEOTIDE SEQUENCE [LARGE SCALE GENOMIC DNA]</scope>
    <source>
        <strain evidence="4 5">NIES-4017</strain>
    </source>
</reference>
<dbReference type="Gene3D" id="3.40.50.1820">
    <property type="entry name" value="alpha/beta hydrolase"/>
    <property type="match status" value="1"/>
</dbReference>
<dbReference type="AlphaFoldDB" id="A0AAD3HLV2"/>
<feature type="transmembrane region" description="Helical" evidence="2">
    <location>
        <begin position="254"/>
        <end position="283"/>
    </location>
</feature>
<name>A0AAD3HLV2_9CHLO</name>
<evidence type="ECO:0000313" key="4">
    <source>
        <dbReference type="EMBL" id="GFR45502.1"/>
    </source>
</evidence>
<evidence type="ECO:0000256" key="2">
    <source>
        <dbReference type="SAM" id="Phobius"/>
    </source>
</evidence>
<protein>
    <recommendedName>
        <fullName evidence="3">DUF676 domain-containing protein</fullName>
    </recommendedName>
</protein>
<evidence type="ECO:0000313" key="5">
    <source>
        <dbReference type="Proteomes" id="UP001054857"/>
    </source>
</evidence>
<keyword evidence="2" id="KW-0472">Membrane</keyword>
<feature type="domain" description="DUF676" evidence="3">
    <location>
        <begin position="1"/>
        <end position="196"/>
    </location>
</feature>
<keyword evidence="2" id="KW-1133">Transmembrane helix</keyword>
<sequence length="483" mass="52625">MHLVVLQHGVWGDPSNTRYLATLLSNYFDQSAHVLNFAGNSGLATYDGIDVCGERLLQGVKSQHEELARQGKTPTHISFIGYSMGGLIARYAVGRLLSDGYFQHVVPLNFITVATPHLGAWRIPTDAYVRFLNTASPIALSRCGNQLYLKDVTSWGAPLLCVLTHPDLQWMAALRGFKNLVVMANVRHDWMVPFCSATMQLHNPYSKGPSSGASAATKAVALPVDLAYTSIVRLVKPGETPPHPPVPPRPRRGWFLLALFVIVVIALFPLALLLVLLLVLIGWAHSLRAMPMATAGRVRQACNVSMNVSDGTLPGGGDIEMGVVRVQQPPGFGEVPNQPLPPTDQQQQQGKEGHVQQVCQLGRCEGESTAASMTDGGLGVVLRFSEGRGGPKGSDERVLLHADGGTRQHSHHQQCLFAGLPLQDKRALQEWLAAQLAGLPVRVVHVDTRDVFHAHAAIIVWNRVFHHCRDGMAYLVERCMVVP</sequence>
<dbReference type="PANTHER" id="PTHR12482">
    <property type="entry name" value="LIPASE ROG1-RELATED-RELATED"/>
    <property type="match status" value="1"/>
</dbReference>